<gene>
    <name evidence="1" type="ORF">IHE45_08G158800</name>
</gene>
<sequence length="812" mass="91439">MFLAMPRFSCSLLFLLVLFVSLIVQHCSGGDTISWSQSLNGNQTIVSKEGHFELGFFSPGNSKNFYIGIWYRKVSPQTVIWVANREVPISNAASSELKITENGSLALLDHKKAIAWSSKSVLHQANSTEAVILDTGNLILRDSLNSSRIIWQSFDHPTDTWVPGGWLGMNKITGEYQSLTPWKNSEDPAPGPFIDTIDPSGLNQFLLMWNGTEVYWRSGVWNGYRFSETPGMNRNPNYITNFTDDHKKRVVTQATSLKDVYIRNVMDTSGQNKQWLWTIETHAWMVVWSQPAPCDVYSVCGPFGICDLNSKTLCSCPLGFKPVSAMEWDLNDWNSGCTRKTNQSCSNDNSTVAETEGFLEMYITRLPPGSQPLTGLTAEECKQACLKSCYCTAYSYDSGCLIWNADLRNIEQSSSQVNIIYIRLAASYLPSKGNERKNIELIIIIGLCSGIAAVFGITAVVFRWMFLRRRQHKTKEPVGGTCVRFKHSDLRHMTKNFSNKLGQGGFGSVFRGTLPSLTDIAVKQLNSITRQDQDFQNEVITLGRIQHINLIRLLGFCCEGTKRLLVYDYMPNGSLDRHLFNRNGIGLDWKTRYQIIVGVAKGLEYLHEKCRDYIIHCDVKPENILLDSDFCPKVSDFGMAKLIHRDFSRVLTSMRGTVGYLAPEWILGQPITPKADVYSFGMMLFEVVSGRRNTDQSQSTNNNYFPVWAARKLNEGDVLSLLDENLTQDRNMEELSRVCKVACWCIQENEAERPSMGVVVLMLEGVVEVNLAPVPSLLLQLTEDQGSIIYQMGSHIAYTSMETKQCFSADDM</sequence>
<dbReference type="Proteomes" id="UP000827976">
    <property type="component" value="Chromosome 8"/>
</dbReference>
<protein>
    <submittedName>
        <fullName evidence="1">S-receptor-like serine/threonine-protein kinase protein</fullName>
        <ecNumber evidence="1">2.7.11.1</ecNumber>
    </submittedName>
</protein>
<proteinExistence type="predicted"/>
<organism evidence="1 2">
    <name type="scientific">Dioscorea alata</name>
    <name type="common">Purple yam</name>
    <dbReference type="NCBI Taxonomy" id="55571"/>
    <lineage>
        <taxon>Eukaryota</taxon>
        <taxon>Viridiplantae</taxon>
        <taxon>Streptophyta</taxon>
        <taxon>Embryophyta</taxon>
        <taxon>Tracheophyta</taxon>
        <taxon>Spermatophyta</taxon>
        <taxon>Magnoliopsida</taxon>
        <taxon>Liliopsida</taxon>
        <taxon>Dioscoreales</taxon>
        <taxon>Dioscoreaceae</taxon>
        <taxon>Dioscorea</taxon>
    </lineage>
</organism>
<evidence type="ECO:0000313" key="1">
    <source>
        <dbReference type="EMBL" id="KAH7675767.1"/>
    </source>
</evidence>
<accession>A0ACB7VNK3</accession>
<keyword evidence="1" id="KW-0808">Transferase</keyword>
<evidence type="ECO:0000313" key="2">
    <source>
        <dbReference type="Proteomes" id="UP000827976"/>
    </source>
</evidence>
<name>A0ACB7VNK3_DIOAL</name>
<comment type="caution">
    <text evidence="1">The sequence shown here is derived from an EMBL/GenBank/DDBJ whole genome shotgun (WGS) entry which is preliminary data.</text>
</comment>
<dbReference type="EC" id="2.7.11.1" evidence="1"/>
<dbReference type="EMBL" id="CM037018">
    <property type="protein sequence ID" value="KAH7675767.1"/>
    <property type="molecule type" value="Genomic_DNA"/>
</dbReference>
<keyword evidence="2" id="KW-1185">Reference proteome</keyword>
<reference evidence="2" key="1">
    <citation type="journal article" date="2022" name="Nat. Commun.">
        <title>Chromosome evolution and the genetic basis of agronomically important traits in greater yam.</title>
        <authorList>
            <person name="Bredeson J.V."/>
            <person name="Lyons J.B."/>
            <person name="Oniyinde I.O."/>
            <person name="Okereke N.R."/>
            <person name="Kolade O."/>
            <person name="Nnabue I."/>
            <person name="Nwadili C.O."/>
            <person name="Hribova E."/>
            <person name="Parker M."/>
            <person name="Nwogha J."/>
            <person name="Shu S."/>
            <person name="Carlson J."/>
            <person name="Kariba R."/>
            <person name="Muthemba S."/>
            <person name="Knop K."/>
            <person name="Barton G.J."/>
            <person name="Sherwood A.V."/>
            <person name="Lopez-Montes A."/>
            <person name="Asiedu R."/>
            <person name="Jamnadass R."/>
            <person name="Muchugi A."/>
            <person name="Goodstein D."/>
            <person name="Egesi C.N."/>
            <person name="Featherston J."/>
            <person name="Asfaw A."/>
            <person name="Simpson G.G."/>
            <person name="Dolezel J."/>
            <person name="Hendre P.S."/>
            <person name="Van Deynze A."/>
            <person name="Kumar P.L."/>
            <person name="Obidiegwu J.E."/>
            <person name="Bhattacharjee R."/>
            <person name="Rokhsar D.S."/>
        </authorList>
    </citation>
    <scope>NUCLEOTIDE SEQUENCE [LARGE SCALE GENOMIC DNA]</scope>
    <source>
        <strain evidence="2">cv. TDa95/00328</strain>
    </source>
</reference>